<organism evidence="3 4">
    <name type="scientific">[Mycobacterium] nativiensis</name>
    <dbReference type="NCBI Taxonomy" id="2855503"/>
    <lineage>
        <taxon>Bacteria</taxon>
        <taxon>Bacillati</taxon>
        <taxon>Actinomycetota</taxon>
        <taxon>Actinomycetes</taxon>
        <taxon>Mycobacteriales</taxon>
        <taxon>Mycobacteriaceae</taxon>
        <taxon>Mycolicibacter</taxon>
    </lineage>
</organism>
<dbReference type="RefSeq" id="WP_224972899.1">
    <property type="nucleotide sequence ID" value="NZ_JAYJJU010000025.1"/>
</dbReference>
<dbReference type="InterPro" id="IPR050272">
    <property type="entry name" value="Isochorismatase-like_hydrls"/>
</dbReference>
<proteinExistence type="predicted"/>
<feature type="domain" description="Isochorismatase-like" evidence="2">
    <location>
        <begin position="55"/>
        <end position="229"/>
    </location>
</feature>
<dbReference type="Pfam" id="PF00857">
    <property type="entry name" value="Isochorismatase"/>
    <property type="match status" value="1"/>
</dbReference>
<dbReference type="InterPro" id="IPR036380">
    <property type="entry name" value="Isochorismatase-like_sf"/>
</dbReference>
<keyword evidence="4" id="KW-1185">Reference proteome</keyword>
<reference evidence="3 4" key="1">
    <citation type="submission" date="2023-12" db="EMBL/GenBank/DDBJ databases">
        <title>Description of new species of Mycobacterium terrae complex isolated from sewage at the Sao Paulo Zoological Park Foundation in Brazil.</title>
        <authorList>
            <person name="Romagnoli C.L."/>
            <person name="Conceicao E.C."/>
            <person name="Machado E."/>
            <person name="Barreto L.B.P.F."/>
            <person name="Sharma A."/>
            <person name="Silva N.M."/>
            <person name="Marques L.E."/>
            <person name="Juliana M.A."/>
            <person name="Lourenco M.C.S."/>
            <person name="Digiampietri L.A."/>
            <person name="Suffys P.N."/>
            <person name="Viana-Niero C."/>
        </authorList>
    </citation>
    <scope>NUCLEOTIDE SEQUENCE [LARGE SCALE GENOMIC DNA]</scope>
    <source>
        <strain evidence="3 4">MYC340</strain>
    </source>
</reference>
<dbReference type="GO" id="GO:0016787">
    <property type="term" value="F:hydrolase activity"/>
    <property type="evidence" value="ECO:0007669"/>
    <property type="project" value="UniProtKB-KW"/>
</dbReference>
<dbReference type="Gene3D" id="3.40.50.850">
    <property type="entry name" value="Isochorismatase-like"/>
    <property type="match status" value="1"/>
</dbReference>
<dbReference type="InterPro" id="IPR000868">
    <property type="entry name" value="Isochorismatase-like_dom"/>
</dbReference>
<evidence type="ECO:0000259" key="2">
    <source>
        <dbReference type="Pfam" id="PF00857"/>
    </source>
</evidence>
<protein>
    <submittedName>
        <fullName evidence="3">Cysteine hydrolase</fullName>
    </submittedName>
</protein>
<name>A0ABU5Y1V5_9MYCO</name>
<comment type="caution">
    <text evidence="3">The sequence shown here is derived from an EMBL/GenBank/DDBJ whole genome shotgun (WGS) entry which is preliminary data.</text>
</comment>
<gene>
    <name evidence="3" type="ORF">KV113_21115</name>
</gene>
<accession>A0ABU5Y1V5</accession>
<dbReference type="CDD" id="cd00431">
    <property type="entry name" value="cysteine_hydrolases"/>
    <property type="match status" value="1"/>
</dbReference>
<sequence>MRSRPAWRTWPRRIRFEQWSLAQTRLAWIGGHQRVAKEFCPGTAAESGWIDPKQCALVALDLQPEILGSLENPSTLILSVNSAVDTVRRHGGHICFVRTAFDDLDYRFVPSTSKEFSKVVREHRFQNGTLATSLHPGLAAESDDPVVRKTRLGAFSTTDLDERLTNLGITTLILAGIHTSGAILSTVREASDRDYRLLVLSDCVLDTDRDAHHLLIDRILPRQAEIVTAGDLHSRLASSPLHHEANSRSGN</sequence>
<dbReference type="SUPFAM" id="SSF52499">
    <property type="entry name" value="Isochorismatase-like hydrolases"/>
    <property type="match status" value="1"/>
</dbReference>
<evidence type="ECO:0000313" key="3">
    <source>
        <dbReference type="EMBL" id="MEB3034042.1"/>
    </source>
</evidence>
<evidence type="ECO:0000256" key="1">
    <source>
        <dbReference type="ARBA" id="ARBA00022801"/>
    </source>
</evidence>
<dbReference type="Proteomes" id="UP001298593">
    <property type="component" value="Unassembled WGS sequence"/>
</dbReference>
<dbReference type="PANTHER" id="PTHR43540">
    <property type="entry name" value="PEROXYUREIDOACRYLATE/UREIDOACRYLATE AMIDOHYDROLASE-RELATED"/>
    <property type="match status" value="1"/>
</dbReference>
<evidence type="ECO:0000313" key="4">
    <source>
        <dbReference type="Proteomes" id="UP001298593"/>
    </source>
</evidence>
<keyword evidence="1 3" id="KW-0378">Hydrolase</keyword>
<dbReference type="EMBL" id="JAYJJU010000025">
    <property type="protein sequence ID" value="MEB3034042.1"/>
    <property type="molecule type" value="Genomic_DNA"/>
</dbReference>